<organism evidence="2 3">
    <name type="scientific">Pristionchus mayeri</name>
    <dbReference type="NCBI Taxonomy" id="1317129"/>
    <lineage>
        <taxon>Eukaryota</taxon>
        <taxon>Metazoa</taxon>
        <taxon>Ecdysozoa</taxon>
        <taxon>Nematoda</taxon>
        <taxon>Chromadorea</taxon>
        <taxon>Rhabditida</taxon>
        <taxon>Rhabditina</taxon>
        <taxon>Diplogasteromorpha</taxon>
        <taxon>Diplogasteroidea</taxon>
        <taxon>Neodiplogasteridae</taxon>
        <taxon>Pristionchus</taxon>
    </lineage>
</organism>
<feature type="region of interest" description="Disordered" evidence="1">
    <location>
        <begin position="149"/>
        <end position="169"/>
    </location>
</feature>
<evidence type="ECO:0000313" key="3">
    <source>
        <dbReference type="Proteomes" id="UP001328107"/>
    </source>
</evidence>
<dbReference type="AlphaFoldDB" id="A0AAN5CC15"/>
<comment type="caution">
    <text evidence="2">The sequence shown here is derived from an EMBL/GenBank/DDBJ whole genome shotgun (WGS) entry which is preliminary data.</text>
</comment>
<protein>
    <submittedName>
        <fullName evidence="2">Uncharacterized protein</fullName>
    </submittedName>
</protein>
<reference evidence="3" key="1">
    <citation type="submission" date="2022-10" db="EMBL/GenBank/DDBJ databases">
        <title>Genome assembly of Pristionchus species.</title>
        <authorList>
            <person name="Yoshida K."/>
            <person name="Sommer R.J."/>
        </authorList>
    </citation>
    <scope>NUCLEOTIDE SEQUENCE [LARGE SCALE GENOMIC DNA]</scope>
    <source>
        <strain evidence="3">RS5460</strain>
    </source>
</reference>
<evidence type="ECO:0000256" key="1">
    <source>
        <dbReference type="SAM" id="MobiDB-lite"/>
    </source>
</evidence>
<proteinExistence type="predicted"/>
<keyword evidence="3" id="KW-1185">Reference proteome</keyword>
<feature type="compositionally biased region" description="Low complexity" evidence="1">
    <location>
        <begin position="203"/>
        <end position="243"/>
    </location>
</feature>
<feature type="compositionally biased region" description="Low complexity" evidence="1">
    <location>
        <begin position="250"/>
        <end position="273"/>
    </location>
</feature>
<dbReference type="Proteomes" id="UP001328107">
    <property type="component" value="Unassembled WGS sequence"/>
</dbReference>
<accession>A0AAN5CC15</accession>
<dbReference type="EMBL" id="BTRK01000002">
    <property type="protein sequence ID" value="GMR37712.1"/>
    <property type="molecule type" value="Genomic_DNA"/>
</dbReference>
<sequence>MDDMKQYRAVAASRINRLERFKKTRSFCSLEQETNHDSAYASSTERDCHLHPSSSSSSDNDDDVAQDTFEMIKEKMISLMEDDVSLLQQLMALSDKINEVKKGRGLLPRSLSQTSLGDGFDRDEEEDLFDDDANHFGASASAVTTLYLNEDEPSSSSKPPPQYFSRKNSVLRIPIAPRLSNRINRRPSDMSRHARPLHIDAAAAAAAPSTTTTTPSVSSPFTRPSPALSSTTSSASSTVSSASGVKILQRSSASSDSGRASSGSSCGSPSPTF</sequence>
<evidence type="ECO:0000313" key="2">
    <source>
        <dbReference type="EMBL" id="GMR37712.1"/>
    </source>
</evidence>
<gene>
    <name evidence="2" type="ORF">PMAYCL1PPCAC_07907</name>
</gene>
<feature type="region of interest" description="Disordered" evidence="1">
    <location>
        <begin position="203"/>
        <end position="273"/>
    </location>
</feature>
<feature type="region of interest" description="Disordered" evidence="1">
    <location>
        <begin position="32"/>
        <end position="63"/>
    </location>
</feature>
<name>A0AAN5CC15_9BILA</name>